<dbReference type="PANTHER" id="PTHR10963:SF68">
    <property type="entry name" value="GLYCOSIDASE CRH1-RELATED"/>
    <property type="match status" value="1"/>
</dbReference>
<organism evidence="7 8">
    <name type="scientific">Seiridium cardinale</name>
    <dbReference type="NCBI Taxonomy" id="138064"/>
    <lineage>
        <taxon>Eukaryota</taxon>
        <taxon>Fungi</taxon>
        <taxon>Dikarya</taxon>
        <taxon>Ascomycota</taxon>
        <taxon>Pezizomycotina</taxon>
        <taxon>Sordariomycetes</taxon>
        <taxon>Xylariomycetidae</taxon>
        <taxon>Amphisphaeriales</taxon>
        <taxon>Sporocadaceae</taxon>
        <taxon>Seiridium</taxon>
    </lineage>
</organism>
<dbReference type="PROSITE" id="PS51762">
    <property type="entry name" value="GH16_2"/>
    <property type="match status" value="1"/>
</dbReference>
<feature type="chain" id="PRO_5047443655" evidence="4">
    <location>
        <begin position="31"/>
        <end position="582"/>
    </location>
</feature>
<dbReference type="InterPro" id="IPR001002">
    <property type="entry name" value="Chitin-bd_1"/>
</dbReference>
<evidence type="ECO:0000256" key="3">
    <source>
        <dbReference type="SAM" id="MobiDB-lite"/>
    </source>
</evidence>
<reference evidence="7 8" key="1">
    <citation type="submission" date="2024-02" db="EMBL/GenBank/DDBJ databases">
        <title>First draft genome assembly of two strains of Seiridium cardinale.</title>
        <authorList>
            <person name="Emiliani G."/>
            <person name="Scali E."/>
        </authorList>
    </citation>
    <scope>NUCLEOTIDE SEQUENCE [LARGE SCALE GENOMIC DNA]</scope>
    <source>
        <strain evidence="7 8">BM-138-000479</strain>
    </source>
</reference>
<protein>
    <submittedName>
        <fullName evidence="7">GH16 domain-containing protein</fullName>
    </submittedName>
</protein>
<dbReference type="Pfam" id="PF00722">
    <property type="entry name" value="Glyco_hydro_16"/>
    <property type="match status" value="1"/>
</dbReference>
<sequence length="582" mass="62871">MACFNTHSIISTAIISWLAAITLYASPAVTQRYDGQYWPCNPLQNTSCAPNPGLNQYDYFIDFENPPSDLNEDWSVSNYANVTYNTAAKLGAEFRFRKRYDAPQLFTNFYIFFGRVDVIMMAAPGTAMISSAVLMSDGFDEIDWEMSGNDFNLTQQFPYGVVQNNYFSKGITGSYDRGQFVYCSHPHVMFHVYSFDWTPEKIDWLIDNRVVRTFKASDADNNEHQYPQTPSKLQLGIWSGGDPDQNQGTINWAGGITDISKGPYTMFVRSVRIRNYNPAKHYKWTDQSGNWKSIKLINDTLSSSSSATSRASSTSSSLSTSLTTSKASSGQTTLLTVPVSSSSTSKASSSLTVSSTASISSSSTSKSSSSTTTTSQVTSSNVKTSIATGSSASSSGKATTSSNSVSTSTSSSLSATSVAGASPYPLNPIVPSISSGAKVYCDGTVCTTYTGTLTLSIKATATPPSSTASTQPSATSTSTSTQATSDAKLVTAAFQWPFGKSKNGLCAYRAFALCKDSGFGDCCSRWGYCGSTEDYCGANCLPNWGSCLSSEDEKTKKRSEHWWDRRDRAYPPGRRPMATEVV</sequence>
<comment type="caution">
    <text evidence="7">The sequence shown here is derived from an EMBL/GenBank/DDBJ whole genome shotgun (WGS) entry which is preliminary data.</text>
</comment>
<evidence type="ECO:0000256" key="4">
    <source>
        <dbReference type="SAM" id="SignalP"/>
    </source>
</evidence>
<dbReference type="InterPro" id="IPR050546">
    <property type="entry name" value="Glycosyl_Hydrlase_16"/>
</dbReference>
<dbReference type="CDD" id="cd11618">
    <property type="entry name" value="ChtBD1_1"/>
    <property type="match status" value="1"/>
</dbReference>
<dbReference type="PROSITE" id="PS50941">
    <property type="entry name" value="CHIT_BIND_I_2"/>
    <property type="match status" value="1"/>
</dbReference>
<keyword evidence="4" id="KW-0732">Signal</keyword>
<name>A0ABR2X9I3_9PEZI</name>
<accession>A0ABR2X9I3</accession>
<feature type="region of interest" description="Disordered" evidence="3">
    <location>
        <begin position="461"/>
        <end position="482"/>
    </location>
</feature>
<dbReference type="SUPFAM" id="SSF49899">
    <property type="entry name" value="Concanavalin A-like lectins/glucanases"/>
    <property type="match status" value="1"/>
</dbReference>
<feature type="region of interest" description="Disordered" evidence="3">
    <location>
        <begin position="359"/>
        <end position="411"/>
    </location>
</feature>
<feature type="disulfide bond" evidence="2">
    <location>
        <begin position="522"/>
        <end position="536"/>
    </location>
</feature>
<dbReference type="Gene3D" id="3.30.60.10">
    <property type="entry name" value="Endochitinase-like"/>
    <property type="match status" value="1"/>
</dbReference>
<feature type="domain" description="Chitin-binding type-1" evidence="5">
    <location>
        <begin position="503"/>
        <end position="549"/>
    </location>
</feature>
<dbReference type="InterPro" id="IPR013320">
    <property type="entry name" value="ConA-like_dom_sf"/>
</dbReference>
<dbReference type="PANTHER" id="PTHR10963">
    <property type="entry name" value="GLYCOSYL HYDROLASE-RELATED"/>
    <property type="match status" value="1"/>
</dbReference>
<keyword evidence="1 2" id="KW-0147">Chitin-binding</keyword>
<keyword evidence="8" id="KW-1185">Reference proteome</keyword>
<feature type="signal peptide" evidence="4">
    <location>
        <begin position="1"/>
        <end position="30"/>
    </location>
</feature>
<feature type="region of interest" description="Disordered" evidence="3">
    <location>
        <begin position="304"/>
        <end position="324"/>
    </location>
</feature>
<evidence type="ECO:0000259" key="5">
    <source>
        <dbReference type="PROSITE" id="PS50941"/>
    </source>
</evidence>
<dbReference type="Gene3D" id="2.60.120.200">
    <property type="match status" value="1"/>
</dbReference>
<dbReference type="InterPro" id="IPR000757">
    <property type="entry name" value="Beta-glucanase-like"/>
</dbReference>
<keyword evidence="2" id="KW-1015">Disulfide bond</keyword>
<evidence type="ECO:0000256" key="2">
    <source>
        <dbReference type="PROSITE-ProRule" id="PRU00261"/>
    </source>
</evidence>
<dbReference type="InterPro" id="IPR036861">
    <property type="entry name" value="Endochitinase-like_sf"/>
</dbReference>
<dbReference type="Proteomes" id="UP001465668">
    <property type="component" value="Unassembled WGS sequence"/>
</dbReference>
<evidence type="ECO:0000256" key="1">
    <source>
        <dbReference type="ARBA" id="ARBA00022669"/>
    </source>
</evidence>
<evidence type="ECO:0000259" key="6">
    <source>
        <dbReference type="PROSITE" id="PS51762"/>
    </source>
</evidence>
<evidence type="ECO:0000313" key="7">
    <source>
        <dbReference type="EMBL" id="KAK9770375.1"/>
    </source>
</evidence>
<evidence type="ECO:0000313" key="8">
    <source>
        <dbReference type="Proteomes" id="UP001465668"/>
    </source>
</evidence>
<proteinExistence type="predicted"/>
<gene>
    <name evidence="7" type="ORF">SCAR479_12944</name>
</gene>
<dbReference type="SUPFAM" id="SSF57016">
    <property type="entry name" value="Plant lectins/antimicrobial peptides"/>
    <property type="match status" value="1"/>
</dbReference>
<comment type="caution">
    <text evidence="2">Lacks conserved residue(s) required for the propagation of feature annotation.</text>
</comment>
<feature type="domain" description="GH16" evidence="6">
    <location>
        <begin position="36"/>
        <end position="261"/>
    </location>
</feature>
<dbReference type="EMBL" id="JARVKM010000094">
    <property type="protein sequence ID" value="KAK9770375.1"/>
    <property type="molecule type" value="Genomic_DNA"/>
</dbReference>